<gene>
    <name evidence="2" type="ORF">VNO80_10969</name>
</gene>
<keyword evidence="1" id="KW-0472">Membrane</keyword>
<evidence type="ECO:0000313" key="3">
    <source>
        <dbReference type="Proteomes" id="UP001374584"/>
    </source>
</evidence>
<dbReference type="AlphaFoldDB" id="A0AAN9NAR9"/>
<proteinExistence type="predicted"/>
<dbReference type="Proteomes" id="UP001374584">
    <property type="component" value="Unassembled WGS sequence"/>
</dbReference>
<organism evidence="2 3">
    <name type="scientific">Phaseolus coccineus</name>
    <name type="common">Scarlet runner bean</name>
    <name type="synonym">Phaseolus multiflorus</name>
    <dbReference type="NCBI Taxonomy" id="3886"/>
    <lineage>
        <taxon>Eukaryota</taxon>
        <taxon>Viridiplantae</taxon>
        <taxon>Streptophyta</taxon>
        <taxon>Embryophyta</taxon>
        <taxon>Tracheophyta</taxon>
        <taxon>Spermatophyta</taxon>
        <taxon>Magnoliopsida</taxon>
        <taxon>eudicotyledons</taxon>
        <taxon>Gunneridae</taxon>
        <taxon>Pentapetalae</taxon>
        <taxon>rosids</taxon>
        <taxon>fabids</taxon>
        <taxon>Fabales</taxon>
        <taxon>Fabaceae</taxon>
        <taxon>Papilionoideae</taxon>
        <taxon>50 kb inversion clade</taxon>
        <taxon>NPAAA clade</taxon>
        <taxon>indigoferoid/millettioid clade</taxon>
        <taxon>Phaseoleae</taxon>
        <taxon>Phaseolus</taxon>
    </lineage>
</organism>
<name>A0AAN9NAR9_PHACN</name>
<feature type="transmembrane region" description="Helical" evidence="1">
    <location>
        <begin position="44"/>
        <end position="63"/>
    </location>
</feature>
<accession>A0AAN9NAR9</accession>
<evidence type="ECO:0000256" key="1">
    <source>
        <dbReference type="SAM" id="Phobius"/>
    </source>
</evidence>
<keyword evidence="1" id="KW-1133">Transmembrane helix</keyword>
<evidence type="ECO:0000313" key="2">
    <source>
        <dbReference type="EMBL" id="KAK7368936.1"/>
    </source>
</evidence>
<dbReference type="EMBL" id="JAYMYR010000004">
    <property type="protein sequence ID" value="KAK7368936.1"/>
    <property type="molecule type" value="Genomic_DNA"/>
</dbReference>
<comment type="caution">
    <text evidence="2">The sequence shown here is derived from an EMBL/GenBank/DDBJ whole genome shotgun (WGS) entry which is preliminary data.</text>
</comment>
<keyword evidence="3" id="KW-1185">Reference proteome</keyword>
<protein>
    <submittedName>
        <fullName evidence="2">Uncharacterized protein</fullName>
    </submittedName>
</protein>
<reference evidence="2 3" key="1">
    <citation type="submission" date="2024-01" db="EMBL/GenBank/DDBJ databases">
        <title>The genomes of 5 underutilized Papilionoideae crops provide insights into root nodulation and disease resistanc.</title>
        <authorList>
            <person name="Jiang F."/>
        </authorList>
    </citation>
    <scope>NUCLEOTIDE SEQUENCE [LARGE SCALE GENOMIC DNA]</scope>
    <source>
        <strain evidence="2">JINMINGXINNONG_FW02</strain>
        <tissue evidence="2">Leaves</tissue>
    </source>
</reference>
<sequence length="91" mass="10077">MRKRGRACSNGGLLFQEVQESKLCAMLWVNAICRSDVLFWKNGNTGICSLSLLLLLSILLVLCNSRTYHGQHLGPILKSGMGLTIRSNLEN</sequence>
<keyword evidence="1" id="KW-0812">Transmembrane</keyword>